<evidence type="ECO:0000313" key="3">
    <source>
        <dbReference type="EMBL" id="CAD8124314.1"/>
    </source>
</evidence>
<evidence type="ECO:0000256" key="2">
    <source>
        <dbReference type="SAM" id="MobiDB-lite"/>
    </source>
</evidence>
<keyword evidence="1" id="KW-0175">Coiled coil</keyword>
<feature type="compositionally biased region" description="Polar residues" evidence="2">
    <location>
        <begin position="85"/>
        <end position="101"/>
    </location>
</feature>
<dbReference type="EMBL" id="CAJJDN010000150">
    <property type="protein sequence ID" value="CAD8124314.1"/>
    <property type="molecule type" value="Genomic_DNA"/>
</dbReference>
<dbReference type="AlphaFoldDB" id="A0A8S1RAF6"/>
<comment type="caution">
    <text evidence="3">The sequence shown here is derived from an EMBL/GenBank/DDBJ whole genome shotgun (WGS) entry which is preliminary data.</text>
</comment>
<sequence length="101" mass="12128">MSDKKNNKLIHYNIPQNNNQLDHPHYTLQLQIVAFQDQTINNFKNIIIEKDSELQKKNQENAQLSQQIQIIEKQHIQQQMPQQQENSNILNLQTQHQKNFR</sequence>
<evidence type="ECO:0000256" key="1">
    <source>
        <dbReference type="SAM" id="Coils"/>
    </source>
</evidence>
<protein>
    <submittedName>
        <fullName evidence="3">Uncharacterized protein</fullName>
    </submittedName>
</protein>
<evidence type="ECO:0000313" key="4">
    <source>
        <dbReference type="Proteomes" id="UP000692954"/>
    </source>
</evidence>
<proteinExistence type="predicted"/>
<dbReference type="Proteomes" id="UP000692954">
    <property type="component" value="Unassembled WGS sequence"/>
</dbReference>
<feature type="coiled-coil region" evidence="1">
    <location>
        <begin position="47"/>
        <end position="74"/>
    </location>
</feature>
<reference evidence="3" key="1">
    <citation type="submission" date="2021-01" db="EMBL/GenBank/DDBJ databases">
        <authorList>
            <consortium name="Genoscope - CEA"/>
            <person name="William W."/>
        </authorList>
    </citation>
    <scope>NUCLEOTIDE SEQUENCE</scope>
</reference>
<name>A0A8S1RAF6_9CILI</name>
<accession>A0A8S1RAF6</accession>
<organism evidence="3 4">
    <name type="scientific">Paramecium sonneborni</name>
    <dbReference type="NCBI Taxonomy" id="65129"/>
    <lineage>
        <taxon>Eukaryota</taxon>
        <taxon>Sar</taxon>
        <taxon>Alveolata</taxon>
        <taxon>Ciliophora</taxon>
        <taxon>Intramacronucleata</taxon>
        <taxon>Oligohymenophorea</taxon>
        <taxon>Peniculida</taxon>
        <taxon>Parameciidae</taxon>
        <taxon>Paramecium</taxon>
    </lineage>
</organism>
<keyword evidence="4" id="KW-1185">Reference proteome</keyword>
<feature type="region of interest" description="Disordered" evidence="2">
    <location>
        <begin position="78"/>
        <end position="101"/>
    </location>
</feature>
<gene>
    <name evidence="3" type="ORF">PSON_ATCC_30995.1.T1500097</name>
</gene>